<dbReference type="Gene3D" id="2.60.40.1630">
    <property type="entry name" value="bacillus anthracis domain"/>
    <property type="match status" value="1"/>
</dbReference>
<accession>A0A1M5UPS6</accession>
<reference evidence="2 3" key="1">
    <citation type="submission" date="2016-11" db="EMBL/GenBank/DDBJ databases">
        <authorList>
            <person name="Jaros S."/>
            <person name="Januszkiewicz K."/>
            <person name="Wedrychowicz H."/>
        </authorList>
    </citation>
    <scope>NUCLEOTIDE SEQUENCE [LARGE SCALE GENOMIC DNA]</scope>
    <source>
        <strain evidence="2 3">DSM 6191</strain>
    </source>
</reference>
<feature type="domain" description="DUF4179" evidence="1">
    <location>
        <begin position="35"/>
        <end position="118"/>
    </location>
</feature>
<evidence type="ECO:0000313" key="2">
    <source>
        <dbReference type="EMBL" id="SHH64848.1"/>
    </source>
</evidence>
<dbReference type="AlphaFoldDB" id="A0A1M5UPS6"/>
<dbReference type="InterPro" id="IPR025436">
    <property type="entry name" value="DUF4179"/>
</dbReference>
<sequence length="328" mass="37511">MEKDNLLELIELSKNEKIDEEFHNIFEKTLNNLPKKKKHTKLLKIAASIALVAILSSYTMAFADSLPIISNIKDYFYAPEEYVKYSKNVDTSISYKSYIVDIHDVIFDNNFIIYSYSITRKDGKPFEEMEEEKLNLSVLIDKEYLPKDSGYSGSCFNRVKSDTEISYINYYIVKPLNLPDKIGVTFSLSDEGKIKKSVKYQLDKGELASQNIDVKLDKQINTNEGSIYYDSISFTPFGAVFFSQNRGGWDFKDRDPYYFALFDETGRQLTLPSTSKGFDYNNKVTDIIKELTSSEYKGHKSITIKTYDSRTGGVIDGSEVTIAVPIIK</sequence>
<evidence type="ECO:0000313" key="3">
    <source>
        <dbReference type="Proteomes" id="UP000184241"/>
    </source>
</evidence>
<dbReference type="Proteomes" id="UP000184241">
    <property type="component" value="Unassembled WGS sequence"/>
</dbReference>
<proteinExistence type="predicted"/>
<dbReference type="RefSeq" id="WP_073016532.1">
    <property type="nucleotide sequence ID" value="NZ_FQXU01000003.1"/>
</dbReference>
<dbReference type="EMBL" id="FQXU01000003">
    <property type="protein sequence ID" value="SHH64848.1"/>
    <property type="molecule type" value="Genomic_DNA"/>
</dbReference>
<protein>
    <recommendedName>
        <fullName evidence="1">DUF4179 domain-containing protein</fullName>
    </recommendedName>
</protein>
<organism evidence="2 3">
    <name type="scientific">Clostridium intestinale DSM 6191</name>
    <dbReference type="NCBI Taxonomy" id="1121320"/>
    <lineage>
        <taxon>Bacteria</taxon>
        <taxon>Bacillati</taxon>
        <taxon>Bacillota</taxon>
        <taxon>Clostridia</taxon>
        <taxon>Eubacteriales</taxon>
        <taxon>Clostridiaceae</taxon>
        <taxon>Clostridium</taxon>
    </lineage>
</organism>
<evidence type="ECO:0000259" key="1">
    <source>
        <dbReference type="Pfam" id="PF13786"/>
    </source>
</evidence>
<dbReference type="Pfam" id="PF13786">
    <property type="entry name" value="DUF4179"/>
    <property type="match status" value="1"/>
</dbReference>
<gene>
    <name evidence="2" type="ORF">SAMN02745941_00594</name>
</gene>
<name>A0A1M5UPS6_9CLOT</name>